<dbReference type="RefSeq" id="WP_112286432.1">
    <property type="nucleotide sequence ID" value="NZ_CP023565.1"/>
</dbReference>
<protein>
    <submittedName>
        <fullName evidence="3">Uncharacterized protein</fullName>
    </submittedName>
</protein>
<sequence length="84" mass="9599">MLEQIKLDACYLFEEERSDKDGVKYAMTMYLLAIGVFTLIFGVAGLVTPFVIEWLRSRSRVKKKTTDIPISGPPTSQSRQNRKD</sequence>
<keyword evidence="2" id="KW-0472">Membrane</keyword>
<gene>
    <name evidence="3" type="ORF">CPS94_06735</name>
</gene>
<proteinExistence type="predicted"/>
<dbReference type="AlphaFoldDB" id="A0AAD0PAC2"/>
<feature type="region of interest" description="Disordered" evidence="1">
    <location>
        <begin position="60"/>
        <end position="84"/>
    </location>
</feature>
<keyword evidence="2" id="KW-1133">Transmembrane helix</keyword>
<dbReference type="Proteomes" id="UP000250153">
    <property type="component" value="Chromosome"/>
</dbReference>
<evidence type="ECO:0000256" key="1">
    <source>
        <dbReference type="SAM" id="MobiDB-lite"/>
    </source>
</evidence>
<keyword evidence="2" id="KW-0812">Transmembrane</keyword>
<accession>A0AAD0PAC2</accession>
<feature type="transmembrane region" description="Helical" evidence="2">
    <location>
        <begin position="29"/>
        <end position="55"/>
    </location>
</feature>
<evidence type="ECO:0000256" key="2">
    <source>
        <dbReference type="SAM" id="Phobius"/>
    </source>
</evidence>
<feature type="compositionally biased region" description="Polar residues" evidence="1">
    <location>
        <begin position="73"/>
        <end position="84"/>
    </location>
</feature>
<organism evidence="3 4">
    <name type="scientific">Ligilactobacillus murinus</name>
    <dbReference type="NCBI Taxonomy" id="1622"/>
    <lineage>
        <taxon>Bacteria</taxon>
        <taxon>Bacillati</taxon>
        <taxon>Bacillota</taxon>
        <taxon>Bacilli</taxon>
        <taxon>Lactobacillales</taxon>
        <taxon>Lactobacillaceae</taxon>
        <taxon>Ligilactobacillus</taxon>
    </lineage>
</organism>
<dbReference type="KEGG" id="lmur:CPS94_06735"/>
<evidence type="ECO:0000313" key="3">
    <source>
        <dbReference type="EMBL" id="AWZ38631.1"/>
    </source>
</evidence>
<reference evidence="3 4" key="1">
    <citation type="submission" date="2017-09" db="EMBL/GenBank/DDBJ databases">
        <title>Predominant Lactobacillus spp. isolated from feces of mice subjected to short-term calorie restriction.</title>
        <authorList>
            <person name="Zhang C."/>
            <person name="Zhao L."/>
            <person name="Pan F."/>
        </authorList>
    </citation>
    <scope>NUCLEOTIDE SEQUENCE [LARGE SCALE GENOMIC DNA]</scope>
    <source>
        <strain evidence="3 4">CR147</strain>
    </source>
</reference>
<name>A0AAD0PAC2_9LACO</name>
<dbReference type="EMBL" id="CP023565">
    <property type="protein sequence ID" value="AWZ38631.1"/>
    <property type="molecule type" value="Genomic_DNA"/>
</dbReference>
<evidence type="ECO:0000313" key="4">
    <source>
        <dbReference type="Proteomes" id="UP000250153"/>
    </source>
</evidence>
<dbReference type="GeneID" id="48466833"/>